<dbReference type="SUPFAM" id="SSF100950">
    <property type="entry name" value="NagB/RpiA/CoA transferase-like"/>
    <property type="match status" value="1"/>
</dbReference>
<organism evidence="2 3">
    <name type="scientific">Planctomicrobium piriforme</name>
    <dbReference type="NCBI Taxonomy" id="1576369"/>
    <lineage>
        <taxon>Bacteria</taxon>
        <taxon>Pseudomonadati</taxon>
        <taxon>Planctomycetota</taxon>
        <taxon>Planctomycetia</taxon>
        <taxon>Planctomycetales</taxon>
        <taxon>Planctomycetaceae</taxon>
        <taxon>Planctomicrobium</taxon>
    </lineage>
</organism>
<evidence type="ECO:0000259" key="1">
    <source>
        <dbReference type="Pfam" id="PF02589"/>
    </source>
</evidence>
<dbReference type="Proteomes" id="UP000199518">
    <property type="component" value="Unassembled WGS sequence"/>
</dbReference>
<dbReference type="InterPro" id="IPR024185">
    <property type="entry name" value="FTHF_cligase-like_sf"/>
</dbReference>
<dbReference type="InterPro" id="IPR003741">
    <property type="entry name" value="LUD_dom"/>
</dbReference>
<dbReference type="Gene3D" id="3.40.50.10420">
    <property type="entry name" value="NagB/RpiA/CoA transferase-like"/>
    <property type="match status" value="1"/>
</dbReference>
<dbReference type="InterPro" id="IPR037171">
    <property type="entry name" value="NagB/RpiA_transferase-like"/>
</dbReference>
<dbReference type="RefSeq" id="WP_092051710.1">
    <property type="nucleotide sequence ID" value="NZ_FOQD01000011.1"/>
</dbReference>
<name>A0A1I3K5G3_9PLAN</name>
<evidence type="ECO:0000313" key="3">
    <source>
        <dbReference type="Proteomes" id="UP000199518"/>
    </source>
</evidence>
<sequence>MSSRTEILRMIRRNLPQSTELPELTGPWIEYPDLTAQFSQVLEFVGGECHVVDSVDEIPAIMGDIGGPDKVVVSGVPNLYPGRCNQNSFDDPHALGGVDLAVMPGQLAVAENAAVWVNAENVRHRAIYFICQHLALVVPQQALVPHLHAAYERIQVGASPFGCFISGPSKTADIEQSLVKGAHGARTLKVFLTRN</sequence>
<dbReference type="EMBL" id="FOQD01000011">
    <property type="protein sequence ID" value="SFI67530.1"/>
    <property type="molecule type" value="Genomic_DNA"/>
</dbReference>
<evidence type="ECO:0000313" key="2">
    <source>
        <dbReference type="EMBL" id="SFI67530.1"/>
    </source>
</evidence>
<dbReference type="OrthoDB" id="9794157at2"/>
<dbReference type="PANTHER" id="PTHR43682">
    <property type="entry name" value="LACTATE UTILIZATION PROTEIN C"/>
    <property type="match status" value="1"/>
</dbReference>
<dbReference type="AlphaFoldDB" id="A0A1I3K5G3"/>
<dbReference type="PANTHER" id="PTHR43682:SF1">
    <property type="entry name" value="LACTATE UTILIZATION PROTEIN C"/>
    <property type="match status" value="1"/>
</dbReference>
<protein>
    <submittedName>
        <fullName evidence="2">L-lactate dehydrogenase complex protein LldG</fullName>
    </submittedName>
</protein>
<feature type="domain" description="LUD" evidence="1">
    <location>
        <begin position="98"/>
        <end position="192"/>
    </location>
</feature>
<gene>
    <name evidence="2" type="ORF">SAMN05421753_111119</name>
</gene>
<dbReference type="Pfam" id="PF02589">
    <property type="entry name" value="LUD_dom"/>
    <property type="match status" value="1"/>
</dbReference>
<proteinExistence type="predicted"/>
<accession>A0A1I3K5G3</accession>
<dbReference type="STRING" id="1576369.SAMN05421753_111119"/>
<keyword evidence="3" id="KW-1185">Reference proteome</keyword>
<reference evidence="3" key="1">
    <citation type="submission" date="2016-10" db="EMBL/GenBank/DDBJ databases">
        <authorList>
            <person name="Varghese N."/>
            <person name="Submissions S."/>
        </authorList>
    </citation>
    <scope>NUCLEOTIDE SEQUENCE [LARGE SCALE GENOMIC DNA]</scope>
    <source>
        <strain evidence="3">DSM 26348</strain>
    </source>
</reference>